<dbReference type="SMART" id="SM00175">
    <property type="entry name" value="RAB"/>
    <property type="match status" value="1"/>
</dbReference>
<dbReference type="PROSITE" id="PS51421">
    <property type="entry name" value="RAS"/>
    <property type="match status" value="1"/>
</dbReference>
<keyword evidence="3" id="KW-0547">Nucleotide-binding</keyword>
<reference evidence="14" key="2">
    <citation type="journal article" date="2018" name="Algal Res.">
        <title>Characterization of plant carbon substrate utilization by Auxenochlorella protothecoides.</title>
        <authorList>
            <person name="Vogler B.W."/>
            <person name="Starkenburg S.R."/>
            <person name="Sudasinghe N."/>
            <person name="Schambach J.Y."/>
            <person name="Rollin J.A."/>
            <person name="Pattathil S."/>
            <person name="Barry A.N."/>
        </authorList>
    </citation>
    <scope>NUCLEOTIDE SEQUENCE [LARGE SCALE GENOMIC DNA]</scope>
    <source>
        <strain evidence="14">UTEX 25</strain>
    </source>
</reference>
<name>A0A087SPF8_AUXPR</name>
<feature type="region of interest" description="Disordered" evidence="10">
    <location>
        <begin position="353"/>
        <end position="416"/>
    </location>
</feature>
<comment type="subcellular location">
    <subcellularLocation>
        <location evidence="9">Endomembrane system</location>
        <topology evidence="9">Lipid-anchor</topology>
        <orientation evidence="9">Cytoplasmic side</orientation>
    </subcellularLocation>
</comment>
<keyword evidence="13" id="KW-1185">Reference proteome</keyword>
<dbReference type="EMBL" id="KL662153">
    <property type="protein sequence ID" value="KFM27612.1"/>
    <property type="molecule type" value="Genomic_DNA"/>
</dbReference>
<evidence type="ECO:0000256" key="10">
    <source>
        <dbReference type="SAM" id="MobiDB-lite"/>
    </source>
</evidence>
<dbReference type="SMART" id="SM00176">
    <property type="entry name" value="RAN"/>
    <property type="match status" value="1"/>
</dbReference>
<dbReference type="PANTHER" id="PTHR47981">
    <property type="entry name" value="RAB FAMILY"/>
    <property type="match status" value="1"/>
</dbReference>
<dbReference type="Pfam" id="PF00071">
    <property type="entry name" value="Ras"/>
    <property type="match status" value="1"/>
</dbReference>
<evidence type="ECO:0000313" key="11">
    <source>
        <dbReference type="EMBL" id="KFM27612.1"/>
    </source>
</evidence>
<dbReference type="GO" id="GO:0015031">
    <property type="term" value="P:protein transport"/>
    <property type="evidence" value="ECO:0007669"/>
    <property type="project" value="UniProtKB-KW"/>
</dbReference>
<dbReference type="PANTHER" id="PTHR47981:SF20">
    <property type="entry name" value="RAS-RELATED PROTEIN RAB-7A"/>
    <property type="match status" value="1"/>
</dbReference>
<dbReference type="Proteomes" id="UP000028924">
    <property type="component" value="Unassembled WGS sequence"/>
</dbReference>
<dbReference type="GO" id="GO:0005774">
    <property type="term" value="C:vacuolar membrane"/>
    <property type="evidence" value="ECO:0007669"/>
    <property type="project" value="TreeGrafter"/>
</dbReference>
<evidence type="ECO:0000256" key="4">
    <source>
        <dbReference type="ARBA" id="ARBA00022927"/>
    </source>
</evidence>
<dbReference type="RefSeq" id="XP_011400596.1">
    <property type="nucleotide sequence ID" value="XM_011402294.1"/>
</dbReference>
<dbReference type="SMART" id="SM00173">
    <property type="entry name" value="RAS"/>
    <property type="match status" value="1"/>
</dbReference>
<evidence type="ECO:0000256" key="5">
    <source>
        <dbReference type="ARBA" id="ARBA00023134"/>
    </source>
</evidence>
<dbReference type="SUPFAM" id="SSF52540">
    <property type="entry name" value="P-loop containing nucleoside triphosphate hydrolases"/>
    <property type="match status" value="1"/>
</dbReference>
<dbReference type="GO" id="GO:0012505">
    <property type="term" value="C:endomembrane system"/>
    <property type="evidence" value="ECO:0007669"/>
    <property type="project" value="UniProtKB-SubCell"/>
</dbReference>
<dbReference type="GO" id="GO:0003924">
    <property type="term" value="F:GTPase activity"/>
    <property type="evidence" value="ECO:0007669"/>
    <property type="project" value="InterPro"/>
</dbReference>
<accession>A0A087SPF8</accession>
<dbReference type="AlphaFoldDB" id="A0A087SPF8"/>
<reference evidence="12" key="3">
    <citation type="submission" date="2018-10" db="EMBL/GenBank/DDBJ databases">
        <authorList>
            <person name="Hovde B."/>
            <person name="Zhang X."/>
        </authorList>
    </citation>
    <scope>NUCLEOTIDE SEQUENCE [LARGE SCALE GENOMIC DNA]</scope>
    <source>
        <strain evidence="12">UTEX 25</strain>
    </source>
</reference>
<evidence type="ECO:0000256" key="3">
    <source>
        <dbReference type="ARBA" id="ARBA00022741"/>
    </source>
</evidence>
<dbReference type="CDD" id="cd01862">
    <property type="entry name" value="Rab7"/>
    <property type="match status" value="1"/>
</dbReference>
<dbReference type="FunFam" id="3.40.50.300:FF:000295">
    <property type="entry name" value="Ras-related protein Rab7"/>
    <property type="match status" value="1"/>
</dbReference>
<dbReference type="SMART" id="SM00174">
    <property type="entry name" value="RHO"/>
    <property type="match status" value="1"/>
</dbReference>
<dbReference type="GeneID" id="23617984"/>
<comment type="similarity">
    <text evidence="1">Belongs to the small GTPase superfamily. Rab family.</text>
</comment>
<gene>
    <name evidence="12" type="ORF">APUTEX25_004981</name>
    <name evidence="11" type="ORF">F751_6593</name>
</gene>
<dbReference type="EMBL" id="QOKY01000133">
    <property type="protein sequence ID" value="RMZ56919.1"/>
    <property type="molecule type" value="Genomic_DNA"/>
</dbReference>
<feature type="compositionally biased region" description="Basic and acidic residues" evidence="10">
    <location>
        <begin position="366"/>
        <end position="416"/>
    </location>
</feature>
<keyword evidence="2" id="KW-0813">Transport</keyword>
<proteinExistence type="inferred from homology"/>
<keyword evidence="6" id="KW-0472">Membrane</keyword>
<dbReference type="InterPro" id="IPR027417">
    <property type="entry name" value="P-loop_NTPase"/>
</dbReference>
<dbReference type="OrthoDB" id="1436450at2759"/>
<keyword evidence="4" id="KW-0653">Protein transport</keyword>
<keyword evidence="8" id="KW-0636">Prenylation</keyword>
<dbReference type="PRINTS" id="PR00449">
    <property type="entry name" value="RASTRNSFRMNG"/>
</dbReference>
<protein>
    <submittedName>
        <fullName evidence="11">Ras-related protein Rab7</fullName>
    </submittedName>
</protein>
<evidence type="ECO:0000256" key="9">
    <source>
        <dbReference type="ARBA" id="ARBA00046278"/>
    </source>
</evidence>
<evidence type="ECO:0000256" key="8">
    <source>
        <dbReference type="ARBA" id="ARBA00023289"/>
    </source>
</evidence>
<dbReference type="InterPro" id="IPR005225">
    <property type="entry name" value="Small_GTP-bd"/>
</dbReference>
<keyword evidence="5" id="KW-0342">GTP-binding</keyword>
<reference evidence="11 13" key="1">
    <citation type="journal article" date="2014" name="BMC Genomics">
        <title>Oil accumulation mechanisms of the oleaginous microalga Chlorella protothecoides revealed through its genome, transcriptomes, and proteomes.</title>
        <authorList>
            <person name="Gao C."/>
            <person name="Wang Y."/>
            <person name="Shen Y."/>
            <person name="Yan D."/>
            <person name="He X."/>
            <person name="Dai J."/>
            <person name="Wu Q."/>
        </authorList>
    </citation>
    <scope>NUCLEOTIDE SEQUENCE [LARGE SCALE GENOMIC DNA]</scope>
    <source>
        <strain evidence="11 13">0710</strain>
    </source>
</reference>
<evidence type="ECO:0000256" key="1">
    <source>
        <dbReference type="ARBA" id="ARBA00006270"/>
    </source>
</evidence>
<dbReference type="GO" id="GO:0005525">
    <property type="term" value="F:GTP binding"/>
    <property type="evidence" value="ECO:0007669"/>
    <property type="project" value="UniProtKB-KW"/>
</dbReference>
<evidence type="ECO:0000256" key="2">
    <source>
        <dbReference type="ARBA" id="ARBA00022448"/>
    </source>
</evidence>
<dbReference type="PROSITE" id="PS51419">
    <property type="entry name" value="RAB"/>
    <property type="match status" value="1"/>
</dbReference>
<reference evidence="12" key="4">
    <citation type="submission" date="2018-11" db="EMBL/GenBank/DDBJ databases">
        <title>Characterization of plant carbon substrate utilization by Auxenochlorella protothecoides.</title>
        <authorList>
            <person name="Vogler B.W."/>
            <person name="Starkenburg S.R."/>
            <person name="Sudasinghe N."/>
            <person name="Schambach J.Y."/>
            <person name="Rollin J.A."/>
            <person name="Pattathil S."/>
            <person name="Barry A.N."/>
        </authorList>
    </citation>
    <scope>NUCLEOTIDE SEQUENCE [LARGE SCALE GENOMIC DNA]</scope>
    <source>
        <strain evidence="12">UTEX 25</strain>
    </source>
</reference>
<dbReference type="NCBIfam" id="TIGR00231">
    <property type="entry name" value="small_GTP"/>
    <property type="match status" value="1"/>
</dbReference>
<sequence length="416" mass="45941">MASRKRTLLKVIILGDSGVGKTSLMNQYVNKKFSSQYKATIGADFLTKEVQVDDRLVTMQIWDTAGQERFQSLGVAFYRGADCCVLVHDVTSSKSFDNLENWRDEFLIQASPADPETFPFVVLGNKIDADGGKARQVSEKRAKQWAAAKGGIPYFETSAKEDVNVDTAFATIARNALKNETEEEMAGPVPASLVVEGIQYATGVGIALGIALSSLPILSGEAREANERRYLQPTEEEEANSIRWGVMSVLSVIPYLSPLAWVFAGLDDETYSSLYYVYAALYTLPYLTNGLQLNSFVLLSIAAGIAHVQIERLALTEPVEVEFPETAGWLARQGSNLLRGLLSSGLEVSERVSDKAERAQQASTARPDRKELAEKSAEARAELRYFDRKAQDAESRKRPVPESLRRAKDRSDPRPK</sequence>
<dbReference type="PROSITE" id="PS51420">
    <property type="entry name" value="RHO"/>
    <property type="match status" value="1"/>
</dbReference>
<keyword evidence="7" id="KW-0449">Lipoprotein</keyword>
<evidence type="ECO:0000256" key="6">
    <source>
        <dbReference type="ARBA" id="ARBA00023136"/>
    </source>
</evidence>
<evidence type="ECO:0000313" key="14">
    <source>
        <dbReference type="Proteomes" id="UP000279271"/>
    </source>
</evidence>
<dbReference type="eggNOG" id="KOG0394">
    <property type="taxonomic scope" value="Eukaryota"/>
</dbReference>
<evidence type="ECO:0000313" key="12">
    <source>
        <dbReference type="EMBL" id="RMZ56919.1"/>
    </source>
</evidence>
<dbReference type="STRING" id="3075.A0A087SPF8"/>
<organism evidence="11 13">
    <name type="scientific">Auxenochlorella protothecoides</name>
    <name type="common">Green microalga</name>
    <name type="synonym">Chlorella protothecoides</name>
    <dbReference type="NCBI Taxonomy" id="3075"/>
    <lineage>
        <taxon>Eukaryota</taxon>
        <taxon>Viridiplantae</taxon>
        <taxon>Chlorophyta</taxon>
        <taxon>core chlorophytes</taxon>
        <taxon>Trebouxiophyceae</taxon>
        <taxon>Chlorellales</taxon>
        <taxon>Chlorellaceae</taxon>
        <taxon>Auxenochlorella</taxon>
    </lineage>
</organism>
<dbReference type="Proteomes" id="UP000279271">
    <property type="component" value="Unassembled WGS sequence"/>
</dbReference>
<evidence type="ECO:0000256" key="7">
    <source>
        <dbReference type="ARBA" id="ARBA00023288"/>
    </source>
</evidence>
<dbReference type="Gene3D" id="3.40.50.300">
    <property type="entry name" value="P-loop containing nucleotide triphosphate hydrolases"/>
    <property type="match status" value="1"/>
</dbReference>
<dbReference type="KEGG" id="apro:F751_6593"/>
<evidence type="ECO:0000313" key="13">
    <source>
        <dbReference type="Proteomes" id="UP000028924"/>
    </source>
</evidence>
<dbReference type="InterPro" id="IPR001806">
    <property type="entry name" value="Small_GTPase"/>
</dbReference>